<keyword evidence="6 9" id="KW-1133">Transmembrane helix</keyword>
<evidence type="ECO:0000256" key="2">
    <source>
        <dbReference type="ARBA" id="ARBA00008472"/>
    </source>
</evidence>
<keyword evidence="7 9" id="KW-0472">Membrane</keyword>
<gene>
    <name evidence="10" type="primary">NAD3</name>
</gene>
<proteinExistence type="inferred from homology"/>
<comment type="function">
    <text evidence="9">Core subunit of the mitochondrial membrane respiratory chain NADH dehydrogenase (Complex I) which catalyzes electron transfer from NADH through the respiratory chain, using ubiquinone as an electron acceptor. Essential for the catalytic activity of complex I.</text>
</comment>
<reference evidence="10" key="1">
    <citation type="submission" date="2014-04" db="EMBL/GenBank/DDBJ databases">
        <title>Characterization of the complete mitochondrial genome of the white tip nematode, Aphelenchoides besseyi (Nematoda: Aphelenchida).</title>
        <authorList>
            <person name="Sun L."/>
            <person name="Zhuo K."/>
            <person name="Liao J."/>
        </authorList>
    </citation>
    <scope>NUCLEOTIDE SEQUENCE</scope>
    <source>
        <strain evidence="10">AB1</strain>
    </source>
</reference>
<dbReference type="EMBL" id="KJ739799">
    <property type="protein sequence ID" value="AII79376.1"/>
    <property type="molecule type" value="Genomic_DNA"/>
</dbReference>
<dbReference type="GO" id="GO:0030964">
    <property type="term" value="C:NADH dehydrogenase complex"/>
    <property type="evidence" value="ECO:0007669"/>
    <property type="project" value="TreeGrafter"/>
</dbReference>
<protein>
    <recommendedName>
        <fullName evidence="3 9">NADH-ubiquinone oxidoreductase chain 3</fullName>
        <ecNumber evidence="9">7.1.1.2</ecNumber>
    </recommendedName>
</protein>
<dbReference type="Gene3D" id="1.20.58.1610">
    <property type="entry name" value="NADH:ubiquinone/plastoquinone oxidoreductase, chain 3"/>
    <property type="match status" value="1"/>
</dbReference>
<organism evidence="10">
    <name type="scientific">Aphelenchoides besseyi</name>
    <dbReference type="NCBI Taxonomy" id="269767"/>
    <lineage>
        <taxon>Eukaryota</taxon>
        <taxon>Metazoa</taxon>
        <taxon>Ecdysozoa</taxon>
        <taxon>Nematoda</taxon>
        <taxon>Chromadorea</taxon>
        <taxon>Rhabditida</taxon>
        <taxon>Tylenchina</taxon>
        <taxon>Tylenchomorpha</taxon>
        <taxon>Aphelenchoidea</taxon>
        <taxon>Aphelenchoididae</taxon>
        <taxon>Aphelenchoides</taxon>
    </lineage>
</organism>
<dbReference type="AlphaFoldDB" id="A0A088CQK5"/>
<keyword evidence="9" id="KW-0830">Ubiquinone</keyword>
<evidence type="ECO:0000313" key="10">
    <source>
        <dbReference type="EMBL" id="AII79376.1"/>
    </source>
</evidence>
<evidence type="ECO:0000256" key="1">
    <source>
        <dbReference type="ARBA" id="ARBA00004370"/>
    </source>
</evidence>
<evidence type="ECO:0000256" key="7">
    <source>
        <dbReference type="ARBA" id="ARBA00023136"/>
    </source>
</evidence>
<evidence type="ECO:0000256" key="5">
    <source>
        <dbReference type="ARBA" id="ARBA00022692"/>
    </source>
</evidence>
<feature type="transmembrane region" description="Helical" evidence="9">
    <location>
        <begin position="6"/>
        <end position="31"/>
    </location>
</feature>
<dbReference type="EC" id="7.1.1.2" evidence="9"/>
<dbReference type="GO" id="GO:0031966">
    <property type="term" value="C:mitochondrial membrane"/>
    <property type="evidence" value="ECO:0007669"/>
    <property type="project" value="UniProtKB-SubCell"/>
</dbReference>
<feature type="transmembrane region" description="Helical" evidence="9">
    <location>
        <begin position="82"/>
        <end position="102"/>
    </location>
</feature>
<keyword evidence="9" id="KW-1278">Translocase</keyword>
<keyword evidence="9" id="KW-0249">Electron transport</keyword>
<dbReference type="Pfam" id="PF00507">
    <property type="entry name" value="Oxidored_q4"/>
    <property type="match status" value="1"/>
</dbReference>
<accession>A0A088CQK5</accession>
<dbReference type="PANTHER" id="PTHR11058">
    <property type="entry name" value="NADH-UBIQUINONE OXIDOREDUCTASE CHAIN 3"/>
    <property type="match status" value="1"/>
</dbReference>
<evidence type="ECO:0000256" key="3">
    <source>
        <dbReference type="ARBA" id="ARBA00021007"/>
    </source>
</evidence>
<comment type="similarity">
    <text evidence="2 9">Belongs to the complex I subunit 3 family.</text>
</comment>
<keyword evidence="5 9" id="KW-0812">Transmembrane</keyword>
<dbReference type="PANTHER" id="PTHR11058:SF9">
    <property type="entry name" value="NADH-UBIQUINONE OXIDOREDUCTASE CHAIN 3"/>
    <property type="match status" value="1"/>
</dbReference>
<keyword evidence="4 9" id="KW-0813">Transport</keyword>
<dbReference type="GO" id="GO:0008137">
    <property type="term" value="F:NADH dehydrogenase (ubiquinone) activity"/>
    <property type="evidence" value="ECO:0007669"/>
    <property type="project" value="UniProtKB-UniRule"/>
</dbReference>
<keyword evidence="9 10" id="KW-0496">Mitochondrion</keyword>
<keyword evidence="9" id="KW-0520">NAD</keyword>
<evidence type="ECO:0000256" key="8">
    <source>
        <dbReference type="ARBA" id="ARBA00049551"/>
    </source>
</evidence>
<evidence type="ECO:0000256" key="9">
    <source>
        <dbReference type="RuleBase" id="RU003640"/>
    </source>
</evidence>
<geneLocation type="mitochondrion" evidence="10"/>
<sequence length="109" mass="13109">MLFFIFLLGIFFIFLFFFLNYILSTSSSLYLKNSSFESGFLSIGKIQTSFSIHFFVVMLMFVIFDVEIVMVLGFILSDFSSLFIFFFVFLFILFGLYMEWFFMKLMWVF</sequence>
<feature type="transmembrane region" description="Helical" evidence="9">
    <location>
        <begin position="52"/>
        <end position="76"/>
    </location>
</feature>
<evidence type="ECO:0000256" key="6">
    <source>
        <dbReference type="ARBA" id="ARBA00022989"/>
    </source>
</evidence>
<name>A0A088CQK5_9BILA</name>
<keyword evidence="9" id="KW-0679">Respiratory chain</keyword>
<comment type="catalytic activity">
    <reaction evidence="8 9">
        <text>a ubiquinone + NADH + 5 H(+)(in) = a ubiquinol + NAD(+) + 4 H(+)(out)</text>
        <dbReference type="Rhea" id="RHEA:29091"/>
        <dbReference type="Rhea" id="RHEA-COMP:9565"/>
        <dbReference type="Rhea" id="RHEA-COMP:9566"/>
        <dbReference type="ChEBI" id="CHEBI:15378"/>
        <dbReference type="ChEBI" id="CHEBI:16389"/>
        <dbReference type="ChEBI" id="CHEBI:17976"/>
        <dbReference type="ChEBI" id="CHEBI:57540"/>
        <dbReference type="ChEBI" id="CHEBI:57945"/>
        <dbReference type="EC" id="7.1.1.2"/>
    </reaction>
</comment>
<comment type="subcellular location">
    <subcellularLocation>
        <location evidence="1">Membrane</location>
    </subcellularLocation>
    <subcellularLocation>
        <location evidence="9">Mitochondrion membrane</location>
        <topology evidence="9">Multi-pass membrane protein</topology>
    </subcellularLocation>
</comment>
<evidence type="ECO:0000256" key="4">
    <source>
        <dbReference type="ARBA" id="ARBA00022448"/>
    </source>
</evidence>
<dbReference type="InterPro" id="IPR000440">
    <property type="entry name" value="NADH_UbQ/plastoQ_OxRdtase_su3"/>
</dbReference>
<dbReference type="InterPro" id="IPR038430">
    <property type="entry name" value="NDAH_ubi_oxred_su3_sf"/>
</dbReference>